<evidence type="ECO:0000256" key="2">
    <source>
        <dbReference type="ARBA" id="ARBA00005336"/>
    </source>
</evidence>
<evidence type="ECO:0000256" key="4">
    <source>
        <dbReference type="ARBA" id="ARBA00022801"/>
    </source>
</evidence>
<organism evidence="9 10">
    <name type="scientific">Propioniciclava coleopterorum</name>
    <dbReference type="NCBI Taxonomy" id="2714937"/>
    <lineage>
        <taxon>Bacteria</taxon>
        <taxon>Bacillati</taxon>
        <taxon>Actinomycetota</taxon>
        <taxon>Actinomycetes</taxon>
        <taxon>Propionibacteriales</taxon>
        <taxon>Propionibacteriaceae</taxon>
        <taxon>Propioniciclava</taxon>
    </lineage>
</organism>
<dbReference type="PROSITE" id="PS51257">
    <property type="entry name" value="PROKAR_LIPOPROTEIN"/>
    <property type="match status" value="1"/>
</dbReference>
<feature type="signal peptide" evidence="7">
    <location>
        <begin position="1"/>
        <end position="22"/>
    </location>
</feature>
<gene>
    <name evidence="9" type="ORF">G7070_05005</name>
</gene>
<keyword evidence="5" id="KW-0326">Glycosidase</keyword>
<feature type="domain" description="Glycoside hydrolase family 3 N-terminal" evidence="8">
    <location>
        <begin position="76"/>
        <end position="394"/>
    </location>
</feature>
<dbReference type="EMBL" id="CP049865">
    <property type="protein sequence ID" value="QIK71752.1"/>
    <property type="molecule type" value="Genomic_DNA"/>
</dbReference>
<dbReference type="InterPro" id="IPR017853">
    <property type="entry name" value="GH"/>
</dbReference>
<evidence type="ECO:0000313" key="9">
    <source>
        <dbReference type="EMBL" id="QIK71752.1"/>
    </source>
</evidence>
<dbReference type="Gene3D" id="3.20.20.300">
    <property type="entry name" value="Glycoside hydrolase, family 3, N-terminal domain"/>
    <property type="match status" value="1"/>
</dbReference>
<dbReference type="InterPro" id="IPR036962">
    <property type="entry name" value="Glyco_hydro_3_N_sf"/>
</dbReference>
<keyword evidence="7" id="KW-0732">Signal</keyword>
<protein>
    <recommendedName>
        <fullName evidence="3">beta-N-acetylhexosaminidase</fullName>
        <ecNumber evidence="3">3.2.1.52</ecNumber>
    </recommendedName>
</protein>
<dbReference type="AlphaFoldDB" id="A0A6G7Y4K7"/>
<dbReference type="EC" id="3.2.1.52" evidence="3"/>
<evidence type="ECO:0000259" key="8">
    <source>
        <dbReference type="Pfam" id="PF00933"/>
    </source>
</evidence>
<dbReference type="GO" id="GO:0009254">
    <property type="term" value="P:peptidoglycan turnover"/>
    <property type="evidence" value="ECO:0007669"/>
    <property type="project" value="TreeGrafter"/>
</dbReference>
<reference evidence="9 10" key="1">
    <citation type="submission" date="2020-03" db="EMBL/GenBank/DDBJ databases">
        <title>Propioniciclava sp. nov., isolated from Hydrophilus acuminatus.</title>
        <authorList>
            <person name="Hyun D.-W."/>
            <person name="Bae J.-W."/>
        </authorList>
    </citation>
    <scope>NUCLEOTIDE SEQUENCE [LARGE SCALE GENOMIC DNA]</scope>
    <source>
        <strain evidence="9 10">HDW11</strain>
    </source>
</reference>
<proteinExistence type="inferred from homology"/>
<dbReference type="SUPFAM" id="SSF51445">
    <property type="entry name" value="(Trans)glycosidases"/>
    <property type="match status" value="1"/>
</dbReference>
<dbReference type="InterPro" id="IPR001764">
    <property type="entry name" value="Glyco_hydro_3_N"/>
</dbReference>
<dbReference type="GO" id="GO:0004563">
    <property type="term" value="F:beta-N-acetylhexosaminidase activity"/>
    <property type="evidence" value="ECO:0007669"/>
    <property type="project" value="UniProtKB-EC"/>
</dbReference>
<evidence type="ECO:0000256" key="5">
    <source>
        <dbReference type="ARBA" id="ARBA00023295"/>
    </source>
</evidence>
<dbReference type="PANTHER" id="PTHR30480">
    <property type="entry name" value="BETA-HEXOSAMINIDASE-RELATED"/>
    <property type="match status" value="1"/>
</dbReference>
<feature type="region of interest" description="Disordered" evidence="6">
    <location>
        <begin position="24"/>
        <end position="64"/>
    </location>
</feature>
<name>A0A6G7Y4K7_9ACTN</name>
<evidence type="ECO:0000256" key="1">
    <source>
        <dbReference type="ARBA" id="ARBA00001231"/>
    </source>
</evidence>
<evidence type="ECO:0000256" key="6">
    <source>
        <dbReference type="SAM" id="MobiDB-lite"/>
    </source>
</evidence>
<evidence type="ECO:0000256" key="7">
    <source>
        <dbReference type="SAM" id="SignalP"/>
    </source>
</evidence>
<evidence type="ECO:0000256" key="3">
    <source>
        <dbReference type="ARBA" id="ARBA00012663"/>
    </source>
</evidence>
<comment type="similarity">
    <text evidence="2">Belongs to the glycosyl hydrolase 3 family.</text>
</comment>
<evidence type="ECO:0000313" key="10">
    <source>
        <dbReference type="Proteomes" id="UP000501058"/>
    </source>
</evidence>
<feature type="chain" id="PRO_5026339049" description="beta-N-acetylhexosaminidase" evidence="7">
    <location>
        <begin position="23"/>
        <end position="408"/>
    </location>
</feature>
<dbReference type="Proteomes" id="UP000501058">
    <property type="component" value="Chromosome"/>
</dbReference>
<dbReference type="KEGG" id="prv:G7070_05005"/>
<comment type="catalytic activity">
    <reaction evidence="1">
        <text>Hydrolysis of terminal non-reducing N-acetyl-D-hexosamine residues in N-acetyl-beta-D-hexosaminides.</text>
        <dbReference type="EC" id="3.2.1.52"/>
    </reaction>
</comment>
<sequence>MMRARGVLVGLVGFALVGCAQVQPGGPSPSPGSPGGSTPPPTTPGHTAAPTTPAGTPTASGPGNTCDALARAMDLRTAAGQLVMIGVTGALDDAEAKAIKNSHIGSAILMGSTSDGVSGTKARTDAIRKAGGAHGVLIGVDQEGGSVVRLKGSGFTAMPSAAQQAKLSDAELTGKAATWGKELRAAGVDLNFAPVADVVPASKQSSNEPIGKLGRGYGSEPDQVAAKVGAVVDGFQRSGIGATVKHFPNLGQVTGNTDFAAKVVDDVTTADDPALAPYRTAIDADVASIMISTAYFSKIDGSAPAAFSPKVIAIARSLGFDGVITSDDLGVAKAVADVPAKQRAVRFVKAGGDLAISVDPAAATAMVTGLVEAGEADPAFADQVKASAARVMTLKGRLGVTTCSPARG</sequence>
<dbReference type="PANTHER" id="PTHR30480:SF13">
    <property type="entry name" value="BETA-HEXOSAMINIDASE"/>
    <property type="match status" value="1"/>
</dbReference>
<dbReference type="Pfam" id="PF00933">
    <property type="entry name" value="Glyco_hydro_3"/>
    <property type="match status" value="1"/>
</dbReference>
<dbReference type="InterPro" id="IPR050226">
    <property type="entry name" value="NagZ_Beta-hexosaminidase"/>
</dbReference>
<accession>A0A6G7Y4K7</accession>
<feature type="compositionally biased region" description="Low complexity" evidence="6">
    <location>
        <begin position="44"/>
        <end position="63"/>
    </location>
</feature>
<feature type="compositionally biased region" description="Pro residues" evidence="6">
    <location>
        <begin position="26"/>
        <end position="43"/>
    </location>
</feature>
<dbReference type="GO" id="GO:0005975">
    <property type="term" value="P:carbohydrate metabolic process"/>
    <property type="evidence" value="ECO:0007669"/>
    <property type="project" value="InterPro"/>
</dbReference>
<keyword evidence="10" id="KW-1185">Reference proteome</keyword>
<keyword evidence="4 9" id="KW-0378">Hydrolase</keyword>